<dbReference type="GO" id="GO:0006508">
    <property type="term" value="P:proteolysis"/>
    <property type="evidence" value="ECO:0007669"/>
    <property type="project" value="UniProtKB-KW"/>
</dbReference>
<reference evidence="18 19" key="1">
    <citation type="submission" date="2019-03" db="EMBL/GenBank/DDBJ databases">
        <title>Genomic Encyclopedia of Type Strains, Phase IV (KMG-IV): sequencing the most valuable type-strain genomes for metagenomic binning, comparative biology and taxonomic classification.</title>
        <authorList>
            <person name="Goeker M."/>
        </authorList>
    </citation>
    <scope>NUCLEOTIDE SEQUENCE [LARGE SCALE GENOMIC DNA]</scope>
    <source>
        <strain evidence="18 19">DSM 103923</strain>
    </source>
</reference>
<dbReference type="PANTHER" id="PTHR30627">
    <property type="entry name" value="PEPTIDOGLYCAN D,D-TRANSPEPTIDASE"/>
    <property type="match status" value="1"/>
</dbReference>
<dbReference type="Gene3D" id="3.90.1310.10">
    <property type="entry name" value="Penicillin-binding protein 2a (Domain 2)"/>
    <property type="match status" value="1"/>
</dbReference>
<dbReference type="InterPro" id="IPR036138">
    <property type="entry name" value="PBP_dimer_sf"/>
</dbReference>
<proteinExistence type="inferred from homology"/>
<dbReference type="Pfam" id="PF00905">
    <property type="entry name" value="Transpeptidase"/>
    <property type="match status" value="1"/>
</dbReference>
<comment type="function">
    <text evidence="14">Catalyzes cross-linking of the peptidoglycan cell wall.</text>
</comment>
<dbReference type="InterPro" id="IPR050515">
    <property type="entry name" value="Beta-lactam/transpept"/>
</dbReference>
<evidence type="ECO:0000259" key="16">
    <source>
        <dbReference type="Pfam" id="PF00905"/>
    </source>
</evidence>
<dbReference type="PANTHER" id="PTHR30627:SF2">
    <property type="entry name" value="PEPTIDOGLYCAN D,D-TRANSPEPTIDASE MRDA"/>
    <property type="match status" value="1"/>
</dbReference>
<dbReference type="GO" id="GO:0009252">
    <property type="term" value="P:peptidoglycan biosynthetic process"/>
    <property type="evidence" value="ECO:0007669"/>
    <property type="project" value="UniProtKB-UniRule"/>
</dbReference>
<keyword evidence="14" id="KW-0479">Metal-binding</keyword>
<feature type="binding site" evidence="14">
    <location>
        <position position="388"/>
    </location>
    <ligand>
        <name>Zn(2+)</name>
        <dbReference type="ChEBI" id="CHEBI:29105"/>
    </ligand>
</feature>
<dbReference type="Gene3D" id="3.30.1390.30">
    <property type="entry name" value="Penicillin-binding protein 2a, domain 3"/>
    <property type="match status" value="1"/>
</dbReference>
<keyword evidence="19" id="KW-1185">Reference proteome</keyword>
<keyword evidence="3 14" id="KW-1003">Cell membrane</keyword>
<dbReference type="GO" id="GO:0008270">
    <property type="term" value="F:zinc ion binding"/>
    <property type="evidence" value="ECO:0007669"/>
    <property type="project" value="UniProtKB-UniRule"/>
</dbReference>
<dbReference type="SUPFAM" id="SSF56519">
    <property type="entry name" value="Penicillin binding protein dimerisation domain"/>
    <property type="match status" value="1"/>
</dbReference>
<evidence type="ECO:0000256" key="9">
    <source>
        <dbReference type="ARBA" id="ARBA00022960"/>
    </source>
</evidence>
<comment type="catalytic activity">
    <reaction evidence="14">
        <text>Preferential cleavage: (Ac)2-L-Lys-D-Ala-|-D-Ala. Also transpeptidation of peptidyl-alanyl moieties that are N-acyl substituents of D-alanine.</text>
        <dbReference type="EC" id="3.4.16.4"/>
    </reaction>
</comment>
<evidence type="ECO:0000256" key="1">
    <source>
        <dbReference type="ARBA" id="ARBA00004167"/>
    </source>
</evidence>
<evidence type="ECO:0000256" key="10">
    <source>
        <dbReference type="ARBA" id="ARBA00022984"/>
    </source>
</evidence>
<keyword evidence="11 14" id="KW-1133">Transmembrane helix</keyword>
<evidence type="ECO:0000256" key="6">
    <source>
        <dbReference type="ARBA" id="ARBA00022670"/>
    </source>
</evidence>
<dbReference type="SUPFAM" id="SSF56601">
    <property type="entry name" value="beta-lactamase/transpeptidase-like"/>
    <property type="match status" value="1"/>
</dbReference>
<feature type="domain" description="Penicillin-binding protein dimerisation" evidence="17">
    <location>
        <begin position="65"/>
        <end position="238"/>
    </location>
</feature>
<gene>
    <name evidence="14" type="primary">mrdA</name>
    <name evidence="18" type="ORF">EDC61_10627</name>
</gene>
<dbReference type="EMBL" id="SLZY01000006">
    <property type="protein sequence ID" value="TCS72113.1"/>
    <property type="molecule type" value="Genomic_DNA"/>
</dbReference>
<dbReference type="GO" id="GO:0008360">
    <property type="term" value="P:regulation of cell shape"/>
    <property type="evidence" value="ECO:0007669"/>
    <property type="project" value="UniProtKB-KW"/>
</dbReference>
<evidence type="ECO:0000256" key="8">
    <source>
        <dbReference type="ARBA" id="ARBA00022801"/>
    </source>
</evidence>
<keyword evidence="12 14" id="KW-0472">Membrane</keyword>
<dbReference type="FunFam" id="3.40.710.10:FF:000024">
    <property type="entry name" value="Penicillin-binding protein 2"/>
    <property type="match status" value="1"/>
</dbReference>
<dbReference type="InterPro" id="IPR001460">
    <property type="entry name" value="PCN-bd_Tpept"/>
</dbReference>
<dbReference type="Pfam" id="PF03717">
    <property type="entry name" value="PBP_dimer"/>
    <property type="match status" value="1"/>
</dbReference>
<evidence type="ECO:0000256" key="13">
    <source>
        <dbReference type="ARBA" id="ARBA00023316"/>
    </source>
</evidence>
<feature type="domain" description="Penicillin-binding protein transpeptidase" evidence="16">
    <location>
        <begin position="271"/>
        <end position="609"/>
    </location>
</feature>
<dbReference type="GO" id="GO:0009002">
    <property type="term" value="F:serine-type D-Ala-D-Ala carboxypeptidase activity"/>
    <property type="evidence" value="ECO:0007669"/>
    <property type="project" value="UniProtKB-UniRule"/>
</dbReference>
<evidence type="ECO:0000256" key="11">
    <source>
        <dbReference type="ARBA" id="ARBA00022989"/>
    </source>
</evidence>
<keyword evidence="8 14" id="KW-0378">Hydrolase</keyword>
<evidence type="ECO:0000256" key="14">
    <source>
        <dbReference type="HAMAP-Rule" id="MF_02081"/>
    </source>
</evidence>
<comment type="cofactor">
    <cofactor evidence="14">
        <name>Zn(2+)</name>
        <dbReference type="ChEBI" id="CHEBI:29105"/>
    </cofactor>
    <text evidence="14">Binds one Zn(2+) ion per subunit.</text>
</comment>
<dbReference type="Proteomes" id="UP000295135">
    <property type="component" value="Unassembled WGS sequence"/>
</dbReference>
<dbReference type="GO" id="GO:0005886">
    <property type="term" value="C:plasma membrane"/>
    <property type="evidence" value="ECO:0007669"/>
    <property type="project" value="UniProtKB-SubCell"/>
</dbReference>
<dbReference type="InterPro" id="IPR005311">
    <property type="entry name" value="PBP_dimer"/>
</dbReference>
<dbReference type="EC" id="3.4.16.4" evidence="14"/>
<feature type="binding site" evidence="14">
    <location>
        <position position="375"/>
    </location>
    <ligand>
        <name>Zn(2+)</name>
        <dbReference type="ChEBI" id="CHEBI:29105"/>
    </ligand>
</feature>
<dbReference type="OrthoDB" id="9789078at2"/>
<evidence type="ECO:0000256" key="7">
    <source>
        <dbReference type="ARBA" id="ARBA00022692"/>
    </source>
</evidence>
<dbReference type="GO" id="GO:0071972">
    <property type="term" value="F:peptidoglycan L,D-transpeptidase activity"/>
    <property type="evidence" value="ECO:0007669"/>
    <property type="project" value="TreeGrafter"/>
</dbReference>
<name>A0A4R3JVK9_9PROT</name>
<dbReference type="Gene3D" id="3.40.710.10">
    <property type="entry name" value="DD-peptidase/beta-lactamase superfamily"/>
    <property type="match status" value="1"/>
</dbReference>
<keyword evidence="7 14" id="KW-0812">Transmembrane</keyword>
<comment type="pathway">
    <text evidence="14">Cell wall biogenesis; peptidoglycan biosynthesis.</text>
</comment>
<comment type="caution">
    <text evidence="18">The sequence shown here is derived from an EMBL/GenBank/DDBJ whole genome shotgun (WGS) entry which is preliminary data.</text>
</comment>
<evidence type="ECO:0000256" key="5">
    <source>
        <dbReference type="ARBA" id="ARBA00022645"/>
    </source>
</evidence>
<evidence type="ECO:0000256" key="4">
    <source>
        <dbReference type="ARBA" id="ARBA00022519"/>
    </source>
</evidence>
<keyword evidence="14" id="KW-0862">Zinc</keyword>
<feature type="binding site" evidence="14">
    <location>
        <position position="354"/>
    </location>
    <ligand>
        <name>Zn(2+)</name>
        <dbReference type="ChEBI" id="CHEBI:29105"/>
    </ligand>
</feature>
<feature type="active site" description="Acyl-ester intermediate" evidence="14">
    <location>
        <position position="330"/>
    </location>
</feature>
<feature type="transmembrane region" description="Helical" evidence="14">
    <location>
        <begin position="21"/>
        <end position="41"/>
    </location>
</feature>
<keyword evidence="6 14" id="KW-0645">Protease</keyword>
<dbReference type="GO" id="GO:0008658">
    <property type="term" value="F:penicillin binding"/>
    <property type="evidence" value="ECO:0007669"/>
    <property type="project" value="InterPro"/>
</dbReference>
<organism evidence="18 19">
    <name type="scientific">Sulfuritortus calidifontis</name>
    <dbReference type="NCBI Taxonomy" id="1914471"/>
    <lineage>
        <taxon>Bacteria</taxon>
        <taxon>Pseudomonadati</taxon>
        <taxon>Pseudomonadota</taxon>
        <taxon>Betaproteobacteria</taxon>
        <taxon>Nitrosomonadales</taxon>
        <taxon>Thiobacillaceae</taxon>
        <taxon>Sulfuritortus</taxon>
    </lineage>
</organism>
<keyword evidence="10 14" id="KW-0573">Peptidoglycan synthesis</keyword>
<dbReference type="AlphaFoldDB" id="A0A4R3JVK9"/>
<accession>A0A4R3JVK9</accession>
<dbReference type="GO" id="GO:0016740">
    <property type="term" value="F:transferase activity"/>
    <property type="evidence" value="ECO:0007669"/>
    <property type="project" value="UniProtKB-KW"/>
</dbReference>
<dbReference type="InterPro" id="IPR012338">
    <property type="entry name" value="Beta-lactam/transpept-like"/>
</dbReference>
<keyword evidence="9 14" id="KW-0133">Cell shape</keyword>
<feature type="binding site" evidence="14">
    <location>
        <position position="369"/>
    </location>
    <ligand>
        <name>Zn(2+)</name>
        <dbReference type="ChEBI" id="CHEBI:29105"/>
    </ligand>
</feature>
<protein>
    <recommendedName>
        <fullName evidence="14">Peptidoglycan D,D-transpeptidase MrdA</fullName>
        <ecNumber evidence="14">3.4.16.4</ecNumber>
    </recommendedName>
    <alternativeName>
        <fullName evidence="14">Penicillin-binding protein 2</fullName>
        <shortName evidence="14">PBP-2</shortName>
    </alternativeName>
</protein>
<feature type="compositionally biased region" description="Low complexity" evidence="15">
    <location>
        <begin position="642"/>
        <end position="656"/>
    </location>
</feature>
<dbReference type="UniPathway" id="UPA00219"/>
<dbReference type="GO" id="GO:0071555">
    <property type="term" value="P:cell wall organization"/>
    <property type="evidence" value="ECO:0007669"/>
    <property type="project" value="UniProtKB-KW"/>
</dbReference>
<dbReference type="InterPro" id="IPR017790">
    <property type="entry name" value="Penicillin-binding_protein_2"/>
</dbReference>
<dbReference type="NCBIfam" id="TIGR03423">
    <property type="entry name" value="pbp2_mrdA"/>
    <property type="match status" value="1"/>
</dbReference>
<comment type="similarity">
    <text evidence="14">Belongs to the transpeptidase family. MrdA subfamily.</text>
</comment>
<keyword evidence="5 14" id="KW-0121">Carboxypeptidase</keyword>
<keyword evidence="4 14" id="KW-0997">Cell inner membrane</keyword>
<dbReference type="HAMAP" id="MF_02081">
    <property type="entry name" value="MrdA_transpept"/>
    <property type="match status" value="1"/>
</dbReference>
<sequence>MATSLRMVNPDEELRRYNFRIKVASGIVVAAFSVLFSRFVWLQLVEYDRYHALAENNRISLMPNAPARGIIYDRNGTVLAHNFAAYTLEITPAKAGKLEDTINRLSEIVSIDAGDRKRFKKLMAESKNFETLPIKLRLTEAEVARFAVNSFRFPGVEVKARLFRQYPMGDAFAHVIGYIGRINQRDEDRLQASGQAANYRGSDHIGKAGVEESYETLLHGVTGIAQVETDSGGRAVRVLAQTPPVAGNNVYLHLDAKLQEIATNVFGPYRGALVALDPRNGGVLALVSKPGYDPNLFVDGIDVTNWRALNDSPDKPLVNRALRGIYPPGSTIKPFMALAGLELGYRKPGDVISDPGYYSLPGSSHRYRDWKKDGHGVVDLKKSVVISCDTYYYRLANEMGIEKMSGFLSQLGFGHKTGIDLDGELTGLMPTPEWKQKRFKQQWWAGETVIAGIGQGYTLATPLQLAVATMAVANNGTVYQPQLLRGWRDTMTGRITQNPPKIAAQLKLDPEHLRLVKEAMVDVTRPGGTAAGAGAGAEYLFAGKTGTAQVIGIKQGERYNESKVAARHRDHALFISFAPADDPKIVVAVMVENGGHGGSTAAPIARKVIDYWLLGKIPEALKEDAAAESGENEDVPPPAEQATQALRTTPAARTTR</sequence>
<comment type="subcellular location">
    <subcellularLocation>
        <location evidence="14">Cell inner membrane</location>
        <topology evidence="14">Single-pass membrane protein</topology>
    </subcellularLocation>
    <subcellularLocation>
        <location evidence="2">Cell membrane</location>
    </subcellularLocation>
    <subcellularLocation>
        <location evidence="1">Membrane</location>
        <topology evidence="1">Single-pass membrane protein</topology>
    </subcellularLocation>
</comment>
<evidence type="ECO:0000256" key="2">
    <source>
        <dbReference type="ARBA" id="ARBA00004236"/>
    </source>
</evidence>
<feature type="region of interest" description="Disordered" evidence="15">
    <location>
        <begin position="624"/>
        <end position="656"/>
    </location>
</feature>
<dbReference type="RefSeq" id="WP_126463873.1">
    <property type="nucleotide sequence ID" value="NZ_AP018721.1"/>
</dbReference>
<keyword evidence="13 14" id="KW-0961">Cell wall biogenesis/degradation</keyword>
<evidence type="ECO:0000256" key="12">
    <source>
        <dbReference type="ARBA" id="ARBA00023136"/>
    </source>
</evidence>
<evidence type="ECO:0000313" key="19">
    <source>
        <dbReference type="Proteomes" id="UP000295135"/>
    </source>
</evidence>
<evidence type="ECO:0000256" key="3">
    <source>
        <dbReference type="ARBA" id="ARBA00022475"/>
    </source>
</evidence>
<evidence type="ECO:0000256" key="15">
    <source>
        <dbReference type="SAM" id="MobiDB-lite"/>
    </source>
</evidence>
<keyword evidence="18" id="KW-0808">Transferase</keyword>
<evidence type="ECO:0000313" key="18">
    <source>
        <dbReference type="EMBL" id="TCS72113.1"/>
    </source>
</evidence>
<evidence type="ECO:0000259" key="17">
    <source>
        <dbReference type="Pfam" id="PF03717"/>
    </source>
</evidence>